<dbReference type="GO" id="GO:0070478">
    <property type="term" value="P:nuclear-transcribed mRNA catabolic process, 3'-5' exonucleolytic nonsense-mediated decay"/>
    <property type="evidence" value="ECO:0007669"/>
    <property type="project" value="TreeGrafter"/>
</dbReference>
<evidence type="ECO:0000256" key="2">
    <source>
        <dbReference type="ARBA" id="ARBA00010140"/>
    </source>
</evidence>
<dbReference type="Pfam" id="PF17911">
    <property type="entry name" value="Ski2_N"/>
    <property type="match status" value="1"/>
</dbReference>
<dbReference type="PROSITE" id="PS51192">
    <property type="entry name" value="HELICASE_ATP_BIND_1"/>
    <property type="match status" value="1"/>
</dbReference>
<feature type="region of interest" description="Disordered" evidence="9">
    <location>
        <begin position="211"/>
        <end position="234"/>
    </location>
</feature>
<protein>
    <submittedName>
        <fullName evidence="12">6701_t:CDS:1</fullName>
    </submittedName>
</protein>
<keyword evidence="3" id="KW-0963">Cytoplasm</keyword>
<dbReference type="FunFam" id="3.40.50.300:FF:000354">
    <property type="entry name" value="ATP-dependent RNA helicase SKI2"/>
    <property type="match status" value="1"/>
</dbReference>
<comment type="subcellular location">
    <subcellularLocation>
        <location evidence="1">Cytoplasm</location>
    </subcellularLocation>
</comment>
<dbReference type="Pfam" id="PF13234">
    <property type="entry name" value="MTR4_beta-barrel"/>
    <property type="match status" value="1"/>
</dbReference>
<dbReference type="Pfam" id="PF00270">
    <property type="entry name" value="DEAD"/>
    <property type="match status" value="1"/>
</dbReference>
<evidence type="ECO:0000256" key="4">
    <source>
        <dbReference type="ARBA" id="ARBA00022741"/>
    </source>
</evidence>
<dbReference type="InterPro" id="IPR011545">
    <property type="entry name" value="DEAD/DEAH_box_helicase_dom"/>
</dbReference>
<feature type="domain" description="Helicase ATP-binding" evidence="10">
    <location>
        <begin position="308"/>
        <end position="464"/>
    </location>
</feature>
<organism evidence="12 13">
    <name type="scientific">Paraglomus brasilianum</name>
    <dbReference type="NCBI Taxonomy" id="144538"/>
    <lineage>
        <taxon>Eukaryota</taxon>
        <taxon>Fungi</taxon>
        <taxon>Fungi incertae sedis</taxon>
        <taxon>Mucoromycota</taxon>
        <taxon>Glomeromycotina</taxon>
        <taxon>Glomeromycetes</taxon>
        <taxon>Paraglomerales</taxon>
        <taxon>Paraglomeraceae</taxon>
        <taxon>Paraglomus</taxon>
    </lineage>
</organism>
<evidence type="ECO:0000259" key="10">
    <source>
        <dbReference type="PROSITE" id="PS51192"/>
    </source>
</evidence>
<dbReference type="Gene3D" id="3.40.50.300">
    <property type="entry name" value="P-loop containing nucleotide triphosphate hydrolases"/>
    <property type="match status" value="2"/>
</dbReference>
<evidence type="ECO:0000256" key="7">
    <source>
        <dbReference type="ARBA" id="ARBA00022840"/>
    </source>
</evidence>
<feature type="compositionally biased region" description="Low complexity" evidence="9">
    <location>
        <begin position="518"/>
        <end position="532"/>
    </location>
</feature>
<gene>
    <name evidence="12" type="ORF">PBRASI_LOCUS1119</name>
</gene>
<dbReference type="GO" id="GO:0005524">
    <property type="term" value="F:ATP binding"/>
    <property type="evidence" value="ECO:0007669"/>
    <property type="project" value="UniProtKB-KW"/>
</dbReference>
<evidence type="ECO:0000313" key="12">
    <source>
        <dbReference type="EMBL" id="CAG8472035.1"/>
    </source>
</evidence>
<dbReference type="PANTHER" id="PTHR12131">
    <property type="entry name" value="ATP-DEPENDENT RNA AND DNA HELICASE"/>
    <property type="match status" value="1"/>
</dbReference>
<keyword evidence="6" id="KW-0347">Helicase</keyword>
<dbReference type="PIRSF" id="PIRSF005198">
    <property type="entry name" value="Antiviral_helicase_SKI2"/>
    <property type="match status" value="1"/>
</dbReference>
<dbReference type="PANTHER" id="PTHR12131:SF1">
    <property type="entry name" value="ATP-DEPENDENT RNA HELICASE SUPV3L1, MITOCHONDRIAL-RELATED"/>
    <property type="match status" value="1"/>
</dbReference>
<dbReference type="InterPro" id="IPR050699">
    <property type="entry name" value="RNA-DNA_Helicase"/>
</dbReference>
<dbReference type="PROSITE" id="PS51194">
    <property type="entry name" value="HELICASE_CTER"/>
    <property type="match status" value="1"/>
</dbReference>
<dbReference type="Pfam" id="PF00271">
    <property type="entry name" value="Helicase_C"/>
    <property type="match status" value="1"/>
</dbReference>
<dbReference type="InterPro" id="IPR027417">
    <property type="entry name" value="P-loop_NTPase"/>
</dbReference>
<comment type="caution">
    <text evidence="12">The sequence shown here is derived from an EMBL/GenBank/DDBJ whole genome shotgun (WGS) entry which is preliminary data.</text>
</comment>
<comment type="similarity">
    <text evidence="2">Belongs to the helicase family. SKI2 subfamily.</text>
</comment>
<dbReference type="SMART" id="SM00490">
    <property type="entry name" value="HELICc"/>
    <property type="match status" value="1"/>
</dbReference>
<dbReference type="GO" id="GO:0055087">
    <property type="term" value="C:Ski complex"/>
    <property type="evidence" value="ECO:0007669"/>
    <property type="project" value="TreeGrafter"/>
</dbReference>
<dbReference type="Proteomes" id="UP000789739">
    <property type="component" value="Unassembled WGS sequence"/>
</dbReference>
<feature type="domain" description="Helicase C-terminal" evidence="11">
    <location>
        <begin position="571"/>
        <end position="777"/>
    </location>
</feature>
<dbReference type="GO" id="GO:0003724">
    <property type="term" value="F:RNA helicase activity"/>
    <property type="evidence" value="ECO:0007669"/>
    <property type="project" value="InterPro"/>
</dbReference>
<dbReference type="SMART" id="SM00487">
    <property type="entry name" value="DEXDc"/>
    <property type="match status" value="1"/>
</dbReference>
<dbReference type="GO" id="GO:0016787">
    <property type="term" value="F:hydrolase activity"/>
    <property type="evidence" value="ECO:0007669"/>
    <property type="project" value="UniProtKB-KW"/>
</dbReference>
<dbReference type="AlphaFoldDB" id="A0A9N8W2L9"/>
<feature type="region of interest" description="Disordered" evidence="9">
    <location>
        <begin position="518"/>
        <end position="564"/>
    </location>
</feature>
<sequence length="1217" mass="138034">MNHETTAADTSTLVWNSVFQLLNNHEFGREQPADELVLELPPGLMEPISPEDVKREIEKRYLTPSTTFPTPWLSECQQHWERGSDYLSLITLEPTEARKTLEITRDVISGQVTGYEEVSLTDPLTAASMLREPGDLDSFVRSGLMPEAMAEAELEHSLLEDGLLTVPPDFERGLIFEDEKHTRTISASAATSLNITEMLTQEEDIIELLEPEEDAKPLEATSTDTFDEEQNNSSLSQDELENAIDQLLPSEPLMGGTVKIKKPVKLSKGRDWAHKVDPDMEVSDFEPAREASWNVYPFELYNFQKQAIYFLERGDSVFVAAHTSSGKTVIAEHAIFLAMKHMTRTIYTSPIKALSNQKYRDFKDEFGDVGILTGDVQIKPEASCLVVTTEILRSMLYKQASLIRDVEFVIFDEIHYMENKERGVVWEEAIHLLPANVNLIFLSATVSNEMELAGWIGRTKEKDIYVIKTLKRPVPLEHFLYGDGELHKIVDEKKNWLPQGWSSGYSAITNPKTEAKMGAKTGAKTGTKTGAKQGRSNPRMANRGGFNRGGFNRGGSNRGGSNRKNTNEFVGIDRLFKLLEGGDLFPVICFSFSKKKCNQYARISAMRNLFGVSDKAKKTICDEFDNALKNLKKRDRKLPQIVQMKQLLSKGIGVHHSGYLPIMKELVEMLFKENLLKVLFATETFAMGVNMPAKTVVFLGLKKNDGEKYRVLKPGEYTQMSGRAGRLHHDRTGIVIIACPPQELMDIDVEVKNVVLGGAAKLESQFRLTYLMILNMLRSEALSAEEMMKNSFSADGHQKTVHQQRKLLVEGEKSLSNLRKLDCMICNKDIRDFYDKSTEILNLVAVILKAMRSKFEVILLSYKNAQAVNQSVIFNDGIAPLPLTYVSSPHPNVAETAIQIIPYTDIMIITESTITVNARAITRRDEKEKSRVLQELLRYANEAQAVGIIEHDWSKLRDYDFKLAVAEKNLLTKRIAQLQCTKCPEFKEHYGIFHKESKAKSNVEYMRWITSNPDFEQKEEYDVRKKILKKLDFIDSNDTLTQKGRFATEINSADALVVTELIFKNKFADFDAEEIGKKIIKRIAKFMDKIQKDLGLEPLLKTPSMEQHAENLNFKLVNVVYKWAKQSHFVDIMQKTNVAEGSIVRCITRLHETCREVKSAARIIGRPTLQKKMEDAQTCILRDIVSATSLYHMNRQVSSENEKREHNDNAESDSKKK</sequence>
<evidence type="ECO:0000256" key="6">
    <source>
        <dbReference type="ARBA" id="ARBA00022806"/>
    </source>
</evidence>
<dbReference type="Pfam" id="PF08148">
    <property type="entry name" value="DSHCT"/>
    <property type="match status" value="2"/>
</dbReference>
<feature type="compositionally biased region" description="Gly residues" evidence="9">
    <location>
        <begin position="546"/>
        <end position="558"/>
    </location>
</feature>
<keyword evidence="5" id="KW-0378">Hydrolase</keyword>
<feature type="compositionally biased region" description="Basic and acidic residues" evidence="9">
    <location>
        <begin position="1200"/>
        <end position="1217"/>
    </location>
</feature>
<accession>A0A9N8W2L9</accession>
<dbReference type="CDD" id="cd18795">
    <property type="entry name" value="SF2_C_Ski2"/>
    <property type="match status" value="1"/>
</dbReference>
<dbReference type="InterPro" id="IPR016438">
    <property type="entry name" value="SKI2-like"/>
</dbReference>
<proteinExistence type="inferred from homology"/>
<dbReference type="EMBL" id="CAJVPI010000067">
    <property type="protein sequence ID" value="CAG8472035.1"/>
    <property type="molecule type" value="Genomic_DNA"/>
</dbReference>
<name>A0A9N8W2L9_9GLOM</name>
<keyword evidence="7" id="KW-0067">ATP-binding</keyword>
<evidence type="ECO:0000256" key="8">
    <source>
        <dbReference type="ARBA" id="ARBA00022884"/>
    </source>
</evidence>
<dbReference type="OrthoDB" id="64767at2759"/>
<evidence type="ECO:0000313" key="13">
    <source>
        <dbReference type="Proteomes" id="UP000789739"/>
    </source>
</evidence>
<feature type="region of interest" description="Disordered" evidence="9">
    <location>
        <begin position="1195"/>
        <end position="1217"/>
    </location>
</feature>
<reference evidence="12" key="1">
    <citation type="submission" date="2021-06" db="EMBL/GenBank/DDBJ databases">
        <authorList>
            <person name="Kallberg Y."/>
            <person name="Tangrot J."/>
            <person name="Rosling A."/>
        </authorList>
    </citation>
    <scope>NUCLEOTIDE SEQUENCE</scope>
    <source>
        <strain evidence="12">BR232B</strain>
    </source>
</reference>
<dbReference type="InterPro" id="IPR040801">
    <property type="entry name" value="Ski2_N"/>
</dbReference>
<evidence type="ECO:0000256" key="9">
    <source>
        <dbReference type="SAM" id="MobiDB-lite"/>
    </source>
</evidence>
<evidence type="ECO:0000256" key="1">
    <source>
        <dbReference type="ARBA" id="ARBA00004496"/>
    </source>
</evidence>
<dbReference type="SUPFAM" id="SSF52540">
    <property type="entry name" value="P-loop containing nucleoside triphosphate hydrolases"/>
    <property type="match status" value="1"/>
</dbReference>
<dbReference type="GO" id="GO:0003723">
    <property type="term" value="F:RNA binding"/>
    <property type="evidence" value="ECO:0007669"/>
    <property type="project" value="UniProtKB-KW"/>
</dbReference>
<keyword evidence="8" id="KW-0694">RNA-binding</keyword>
<evidence type="ECO:0000259" key="11">
    <source>
        <dbReference type="PROSITE" id="PS51194"/>
    </source>
</evidence>
<evidence type="ECO:0000256" key="3">
    <source>
        <dbReference type="ARBA" id="ARBA00022490"/>
    </source>
</evidence>
<dbReference type="SMART" id="SM01142">
    <property type="entry name" value="DSHCT"/>
    <property type="match status" value="1"/>
</dbReference>
<evidence type="ECO:0000256" key="5">
    <source>
        <dbReference type="ARBA" id="ARBA00022801"/>
    </source>
</evidence>
<dbReference type="InterPro" id="IPR025696">
    <property type="entry name" value="Beta-barrel_MTR4"/>
</dbReference>
<dbReference type="InterPro" id="IPR014001">
    <property type="entry name" value="Helicase_ATP-bd"/>
</dbReference>
<keyword evidence="13" id="KW-1185">Reference proteome</keyword>
<dbReference type="Gene3D" id="1.10.3380.30">
    <property type="match status" value="3"/>
</dbReference>
<keyword evidence="4" id="KW-0547">Nucleotide-binding</keyword>
<dbReference type="InterPro" id="IPR001650">
    <property type="entry name" value="Helicase_C-like"/>
</dbReference>
<dbReference type="InterPro" id="IPR012961">
    <property type="entry name" value="Ski2/MTR4_C"/>
</dbReference>